<sequence>MSDNFVEALDAEIAELEADIAARPDVRVVKLADLRSIRQRFYTSSNTTHHVSGAFAIQTVLGHARAVGRRRAPETEAALNAARELLAGRSTPTRTSDIFDHLRQRGISVPGNDPPSNLSAMLSKARNFVSHGRSGWTLADDDGPPAPPDPVAPPPGPHSDDSETQLEDGI</sequence>
<organism evidence="2 3">
    <name type="scientific">Rhodopseudomonas rhenobacensis</name>
    <dbReference type="NCBI Taxonomy" id="87461"/>
    <lineage>
        <taxon>Bacteria</taxon>
        <taxon>Pseudomonadati</taxon>
        <taxon>Pseudomonadota</taxon>
        <taxon>Alphaproteobacteria</taxon>
        <taxon>Hyphomicrobiales</taxon>
        <taxon>Nitrobacteraceae</taxon>
        <taxon>Rhodopseudomonas</taxon>
    </lineage>
</organism>
<dbReference type="RefSeq" id="WP_184256130.1">
    <property type="nucleotide sequence ID" value="NZ_JACHIH010000007.1"/>
</dbReference>
<feature type="region of interest" description="Disordered" evidence="1">
    <location>
        <begin position="133"/>
        <end position="170"/>
    </location>
</feature>
<comment type="caution">
    <text evidence="2">The sequence shown here is derived from an EMBL/GenBank/DDBJ whole genome shotgun (WGS) entry which is preliminary data.</text>
</comment>
<dbReference type="EMBL" id="JACHIH010000007">
    <property type="protein sequence ID" value="MBB5046845.1"/>
    <property type="molecule type" value="Genomic_DNA"/>
</dbReference>
<reference evidence="2 3" key="1">
    <citation type="submission" date="2020-08" db="EMBL/GenBank/DDBJ databases">
        <title>Genomic Encyclopedia of Type Strains, Phase IV (KMG-IV): sequencing the most valuable type-strain genomes for metagenomic binning, comparative biology and taxonomic classification.</title>
        <authorList>
            <person name="Goeker M."/>
        </authorList>
    </citation>
    <scope>NUCLEOTIDE SEQUENCE [LARGE SCALE GENOMIC DNA]</scope>
    <source>
        <strain evidence="2 3">DSM 12706</strain>
    </source>
</reference>
<protein>
    <submittedName>
        <fullName evidence="2">Uncharacterized protein</fullName>
    </submittedName>
</protein>
<name>A0A7W7Z302_9BRAD</name>
<dbReference type="Proteomes" id="UP000542353">
    <property type="component" value="Unassembled WGS sequence"/>
</dbReference>
<evidence type="ECO:0000313" key="2">
    <source>
        <dbReference type="EMBL" id="MBB5046845.1"/>
    </source>
</evidence>
<gene>
    <name evidence="2" type="ORF">HNR60_001594</name>
</gene>
<dbReference type="AlphaFoldDB" id="A0A7W7Z302"/>
<proteinExistence type="predicted"/>
<evidence type="ECO:0000313" key="3">
    <source>
        <dbReference type="Proteomes" id="UP000542353"/>
    </source>
</evidence>
<keyword evidence="3" id="KW-1185">Reference proteome</keyword>
<evidence type="ECO:0000256" key="1">
    <source>
        <dbReference type="SAM" id="MobiDB-lite"/>
    </source>
</evidence>
<feature type="compositionally biased region" description="Pro residues" evidence="1">
    <location>
        <begin position="144"/>
        <end position="157"/>
    </location>
</feature>
<accession>A0A7W7Z302</accession>